<keyword evidence="3" id="KW-1185">Reference proteome</keyword>
<organism evidence="2 3">
    <name type="scientific">Parnassius apollo</name>
    <name type="common">Apollo butterfly</name>
    <name type="synonym">Papilio apollo</name>
    <dbReference type="NCBI Taxonomy" id="110799"/>
    <lineage>
        <taxon>Eukaryota</taxon>
        <taxon>Metazoa</taxon>
        <taxon>Ecdysozoa</taxon>
        <taxon>Arthropoda</taxon>
        <taxon>Hexapoda</taxon>
        <taxon>Insecta</taxon>
        <taxon>Pterygota</taxon>
        <taxon>Neoptera</taxon>
        <taxon>Endopterygota</taxon>
        <taxon>Lepidoptera</taxon>
        <taxon>Glossata</taxon>
        <taxon>Ditrysia</taxon>
        <taxon>Papilionoidea</taxon>
        <taxon>Papilionidae</taxon>
        <taxon>Parnassiinae</taxon>
        <taxon>Parnassini</taxon>
        <taxon>Parnassius</taxon>
        <taxon>Parnassius</taxon>
    </lineage>
</organism>
<dbReference type="EMBL" id="CAJQZP010001101">
    <property type="protein sequence ID" value="CAG5016610.1"/>
    <property type="molecule type" value="Genomic_DNA"/>
</dbReference>
<sequence length="73" mass="7755">MDDFRAGPVNEACCGTSTPNGSINVSPIDQAYYSITTINDNIGDDRNDNNLKENCTDCGSSSSPSGTEFDLDN</sequence>
<feature type="region of interest" description="Disordered" evidence="1">
    <location>
        <begin position="53"/>
        <end position="73"/>
    </location>
</feature>
<reference evidence="2" key="1">
    <citation type="submission" date="2021-04" db="EMBL/GenBank/DDBJ databases">
        <authorList>
            <person name="Tunstrom K."/>
        </authorList>
    </citation>
    <scope>NUCLEOTIDE SEQUENCE</scope>
</reference>
<comment type="caution">
    <text evidence="2">The sequence shown here is derived from an EMBL/GenBank/DDBJ whole genome shotgun (WGS) entry which is preliminary data.</text>
</comment>
<evidence type="ECO:0000313" key="3">
    <source>
        <dbReference type="Proteomes" id="UP000691718"/>
    </source>
</evidence>
<protein>
    <submittedName>
        <fullName evidence="2">(apollo) hypothetical protein</fullName>
    </submittedName>
</protein>
<evidence type="ECO:0000256" key="1">
    <source>
        <dbReference type="SAM" id="MobiDB-lite"/>
    </source>
</evidence>
<proteinExistence type="predicted"/>
<gene>
    <name evidence="2" type="ORF">PAPOLLO_LOCUS16549</name>
</gene>
<feature type="compositionally biased region" description="Polar residues" evidence="1">
    <location>
        <begin position="57"/>
        <end position="66"/>
    </location>
</feature>
<name>A0A8S3XF42_PARAO</name>
<dbReference type="AlphaFoldDB" id="A0A8S3XF42"/>
<evidence type="ECO:0000313" key="2">
    <source>
        <dbReference type="EMBL" id="CAG5016610.1"/>
    </source>
</evidence>
<accession>A0A8S3XF42</accession>
<dbReference type="Proteomes" id="UP000691718">
    <property type="component" value="Unassembled WGS sequence"/>
</dbReference>